<keyword evidence="5" id="KW-1185">Reference proteome</keyword>
<dbReference type="InterPro" id="IPR000315">
    <property type="entry name" value="Znf_B-box"/>
</dbReference>
<sequence length="341" mass="39354">MNKLKFLSNSDVYGEDGKTISARRGHEICGLCNDAQPPSRYCKECGMLICKKCVKRHKSHSVMSTHMLITVKDYKKNQSRLETYNKPVICTLHSGSPLTFYCNTCKIPICMLCAEYVHRKPQHSHVTIIKGVEYKKQELRKQVERTKRKRKFLQDATLCPDDVRTNGERHVRMTTAEIQDHTQQLVARLERIKEQLNVHADSLVMDLQRKQEDSVMDVEDWNEEVRVNLIKLERETKKASVFVEQSNDIAFLFAVNETIAALEEVENEHMQSTPPRKFHFVPRDVEVQASVGALTWTPIVGKWGGKQGNENDDGDKRETAEHSDQERERNGPRANEQEHIV</sequence>
<name>A0ABM0M458_SACKO</name>
<reference evidence="6" key="1">
    <citation type="submission" date="2025-08" db="UniProtKB">
        <authorList>
            <consortium name="RefSeq"/>
        </authorList>
    </citation>
    <scope>IDENTIFICATION</scope>
    <source>
        <tissue evidence="6">Testes</tissue>
    </source>
</reference>
<accession>A0ABM0M458</accession>
<feature type="domain" description="B box-type" evidence="4">
    <location>
        <begin position="24"/>
        <end position="71"/>
    </location>
</feature>
<keyword evidence="1" id="KW-0862">Zinc</keyword>
<protein>
    <submittedName>
        <fullName evidence="6">E3 ubiquitin-protein ligase TRIM71-like</fullName>
    </submittedName>
</protein>
<feature type="coiled-coil region" evidence="2">
    <location>
        <begin position="129"/>
        <end position="156"/>
    </location>
</feature>
<dbReference type="PANTHER" id="PTHR25462:SF296">
    <property type="entry name" value="MEIOTIC P26, ISOFORM F"/>
    <property type="match status" value="1"/>
</dbReference>
<dbReference type="PANTHER" id="PTHR25462">
    <property type="entry name" value="BONUS, ISOFORM C-RELATED"/>
    <property type="match status" value="1"/>
</dbReference>
<dbReference type="InterPro" id="IPR047153">
    <property type="entry name" value="TRIM45/56/19-like"/>
</dbReference>
<evidence type="ECO:0000256" key="2">
    <source>
        <dbReference type="SAM" id="Coils"/>
    </source>
</evidence>
<dbReference type="CDD" id="cd19757">
    <property type="entry name" value="Bbox1"/>
    <property type="match status" value="1"/>
</dbReference>
<dbReference type="SMART" id="SM00336">
    <property type="entry name" value="BBOX"/>
    <property type="match status" value="2"/>
</dbReference>
<gene>
    <name evidence="6" type="primary">LOC102803335</name>
</gene>
<organism evidence="5 6">
    <name type="scientific">Saccoglossus kowalevskii</name>
    <name type="common">Acorn worm</name>
    <dbReference type="NCBI Taxonomy" id="10224"/>
    <lineage>
        <taxon>Eukaryota</taxon>
        <taxon>Metazoa</taxon>
        <taxon>Hemichordata</taxon>
        <taxon>Enteropneusta</taxon>
        <taxon>Harrimaniidae</taxon>
        <taxon>Saccoglossus</taxon>
    </lineage>
</organism>
<dbReference type="RefSeq" id="XP_006814799.1">
    <property type="nucleotide sequence ID" value="XM_006814736.1"/>
</dbReference>
<dbReference type="Pfam" id="PF00643">
    <property type="entry name" value="zf-B_box"/>
    <property type="match status" value="2"/>
</dbReference>
<feature type="domain" description="B box-type" evidence="4">
    <location>
        <begin position="85"/>
        <end position="128"/>
    </location>
</feature>
<dbReference type="GeneID" id="102803335"/>
<evidence type="ECO:0000256" key="1">
    <source>
        <dbReference type="PROSITE-ProRule" id="PRU00024"/>
    </source>
</evidence>
<keyword evidence="1" id="KW-0479">Metal-binding</keyword>
<dbReference type="Gene3D" id="3.30.160.60">
    <property type="entry name" value="Classic Zinc Finger"/>
    <property type="match status" value="1"/>
</dbReference>
<dbReference type="PROSITE" id="PS50119">
    <property type="entry name" value="ZF_BBOX"/>
    <property type="match status" value="2"/>
</dbReference>
<evidence type="ECO:0000313" key="6">
    <source>
        <dbReference type="RefSeq" id="XP_006814799.1"/>
    </source>
</evidence>
<keyword evidence="1" id="KW-0863">Zinc-finger</keyword>
<evidence type="ECO:0000256" key="3">
    <source>
        <dbReference type="SAM" id="MobiDB-lite"/>
    </source>
</evidence>
<dbReference type="Proteomes" id="UP000694865">
    <property type="component" value="Unplaced"/>
</dbReference>
<evidence type="ECO:0000259" key="4">
    <source>
        <dbReference type="PROSITE" id="PS50119"/>
    </source>
</evidence>
<proteinExistence type="predicted"/>
<evidence type="ECO:0000313" key="5">
    <source>
        <dbReference type="Proteomes" id="UP000694865"/>
    </source>
</evidence>
<feature type="compositionally biased region" description="Basic and acidic residues" evidence="3">
    <location>
        <begin position="314"/>
        <end position="341"/>
    </location>
</feature>
<feature type="region of interest" description="Disordered" evidence="3">
    <location>
        <begin position="300"/>
        <end position="341"/>
    </location>
</feature>
<dbReference type="SUPFAM" id="SSF57845">
    <property type="entry name" value="B-box zinc-binding domain"/>
    <property type="match status" value="1"/>
</dbReference>
<keyword evidence="2" id="KW-0175">Coiled coil</keyword>